<dbReference type="Pfam" id="PF08530">
    <property type="entry name" value="PepX_C"/>
    <property type="match status" value="1"/>
</dbReference>
<comment type="caution">
    <text evidence="4">The sequence shown here is derived from an EMBL/GenBank/DDBJ whole genome shotgun (WGS) entry which is preliminary data.</text>
</comment>
<sequence>MTSMSQGDPIVGTTSEQLSRIAVEGAWDARGQVRPEAVQFASNLVTAVRNRSGEGLVPDDVADLVSRALNVAVPSFPRIEASGGIGLSAHMLRQTTTRPCPLVVVPAGWTPFGWPLFEYAYLVLASKGYHVLAYTPRGIGLSALPGTNIPWFGTSEGTVDVAGPQDRVDGSTVLTYAIDELAPSRVAFMGESYGSGISQIVAAHDSRVNVVVALSTWGNLATSLYDNGTRHLRAVEALIGLTGGAKEDKFDEEALEILAKFAEGEDMDPVVDWGTERAPESYVGSLEVPTFFSNTWHEGLFPVNQVLETFEKIPGRKRLNMWIGDHAAPEGPGLIAPPAAGAGPNVPLLEAYAWLDHYLKDEQNGVDEWPEISNQVMFTYLTTPASGNDQNVIIEPARREEKASWADVTTDGESLALTDEREGGDGALSPDVASGWERSFIVGEQPEVVAMDKLMVTGQEEWAGNPKIYRTAEIDRTHALVWSTGPLLAARDGVARQIRGIPRLQVTVDSTDESATVVAYLLDVHEDGSATIVTHEPKTIESDLPTTVSWELQAAAYDVPDGHRLMLVIDGLDPLYSSANSVGARITISSPDSAPSCLELPLG</sequence>
<feature type="domain" description="Xaa-Pro dipeptidyl-peptidase C-terminal" evidence="3">
    <location>
        <begin position="352"/>
        <end position="599"/>
    </location>
</feature>
<evidence type="ECO:0000313" key="5">
    <source>
        <dbReference type="Proteomes" id="UP000540698"/>
    </source>
</evidence>
<evidence type="ECO:0000256" key="1">
    <source>
        <dbReference type="ARBA" id="ARBA00022801"/>
    </source>
</evidence>
<organism evidence="4 5">
    <name type="scientific">Nocardia gamkensis</name>
    <dbReference type="NCBI Taxonomy" id="352869"/>
    <lineage>
        <taxon>Bacteria</taxon>
        <taxon>Bacillati</taxon>
        <taxon>Actinomycetota</taxon>
        <taxon>Actinomycetes</taxon>
        <taxon>Mycobacteriales</taxon>
        <taxon>Nocardiaceae</taxon>
        <taxon>Nocardia</taxon>
    </lineage>
</organism>
<dbReference type="Proteomes" id="UP000540698">
    <property type="component" value="Unassembled WGS sequence"/>
</dbReference>
<evidence type="ECO:0000259" key="3">
    <source>
        <dbReference type="SMART" id="SM00939"/>
    </source>
</evidence>
<dbReference type="RefSeq" id="WP_062969295.1">
    <property type="nucleotide sequence ID" value="NZ_JAAXOS010000010.1"/>
</dbReference>
<evidence type="ECO:0000313" key="4">
    <source>
        <dbReference type="EMBL" id="NKY28667.1"/>
    </source>
</evidence>
<dbReference type="InterPro" id="IPR008979">
    <property type="entry name" value="Galactose-bd-like_sf"/>
</dbReference>
<dbReference type="SMART" id="SM00939">
    <property type="entry name" value="PepX_C"/>
    <property type="match status" value="1"/>
</dbReference>
<proteinExistence type="predicted"/>
<protein>
    <recommendedName>
        <fullName evidence="3">Xaa-Pro dipeptidyl-peptidase C-terminal domain-containing protein</fullName>
    </recommendedName>
</protein>
<dbReference type="InterPro" id="IPR029058">
    <property type="entry name" value="AB_hydrolase_fold"/>
</dbReference>
<dbReference type="Gene3D" id="3.40.50.1820">
    <property type="entry name" value="alpha/beta hydrolase"/>
    <property type="match status" value="1"/>
</dbReference>
<dbReference type="SUPFAM" id="SSF53474">
    <property type="entry name" value="alpha/beta-Hydrolases"/>
    <property type="match status" value="1"/>
</dbReference>
<reference evidence="4 5" key="1">
    <citation type="submission" date="2020-04" db="EMBL/GenBank/DDBJ databases">
        <title>MicrobeNet Type strains.</title>
        <authorList>
            <person name="Nicholson A.C."/>
        </authorList>
    </citation>
    <scope>NUCLEOTIDE SEQUENCE [LARGE SCALE GENOMIC DNA]</scope>
    <source>
        <strain evidence="4 5">DSM 44956</strain>
    </source>
</reference>
<dbReference type="EMBL" id="JAAXOS010000010">
    <property type="protein sequence ID" value="NKY28667.1"/>
    <property type="molecule type" value="Genomic_DNA"/>
</dbReference>
<gene>
    <name evidence="4" type="ORF">HGB38_20960</name>
</gene>
<dbReference type="Pfam" id="PF02129">
    <property type="entry name" value="Peptidase_S15"/>
    <property type="match status" value="1"/>
</dbReference>
<dbReference type="SUPFAM" id="SSF49785">
    <property type="entry name" value="Galactose-binding domain-like"/>
    <property type="match status" value="1"/>
</dbReference>
<dbReference type="InterPro" id="IPR013736">
    <property type="entry name" value="Xaa-Pro_dipept_C"/>
</dbReference>
<dbReference type="Gene3D" id="2.60.120.260">
    <property type="entry name" value="Galactose-binding domain-like"/>
    <property type="match status" value="1"/>
</dbReference>
<dbReference type="InterPro" id="IPR000383">
    <property type="entry name" value="Xaa-Pro-like_dom"/>
</dbReference>
<feature type="region of interest" description="Disordered" evidence="2">
    <location>
        <begin position="403"/>
        <end position="430"/>
    </location>
</feature>
<keyword evidence="5" id="KW-1185">Reference proteome</keyword>
<dbReference type="GO" id="GO:0008239">
    <property type="term" value="F:dipeptidyl-peptidase activity"/>
    <property type="evidence" value="ECO:0007669"/>
    <property type="project" value="InterPro"/>
</dbReference>
<accession>A0A7X6L6L3</accession>
<dbReference type="AlphaFoldDB" id="A0A7X6L6L3"/>
<keyword evidence="1" id="KW-0378">Hydrolase</keyword>
<name>A0A7X6L6L3_9NOCA</name>
<evidence type="ECO:0000256" key="2">
    <source>
        <dbReference type="SAM" id="MobiDB-lite"/>
    </source>
</evidence>